<dbReference type="GO" id="GO:0004725">
    <property type="term" value="F:protein tyrosine phosphatase activity"/>
    <property type="evidence" value="ECO:0007669"/>
    <property type="project" value="UniProtKB-EC"/>
</dbReference>
<dbReference type="Gene3D" id="3.90.190.10">
    <property type="entry name" value="Protein tyrosine phosphatase superfamily"/>
    <property type="match status" value="1"/>
</dbReference>
<dbReference type="EC" id="3.1.3.16" evidence="2"/>
<dbReference type="EC" id="3.1.3.48" evidence="2"/>
<dbReference type="Proteomes" id="UP001589750">
    <property type="component" value="Unassembled WGS sequence"/>
</dbReference>
<dbReference type="GO" id="GO:0004722">
    <property type="term" value="F:protein serine/threonine phosphatase activity"/>
    <property type="evidence" value="ECO:0007669"/>
    <property type="project" value="UniProtKB-EC"/>
</dbReference>
<gene>
    <name evidence="2" type="ORF">ACFFRI_09830</name>
</gene>
<organism evidence="2 3">
    <name type="scientific">Nocardioides plantarum</name>
    <dbReference type="NCBI Taxonomy" id="29299"/>
    <lineage>
        <taxon>Bacteria</taxon>
        <taxon>Bacillati</taxon>
        <taxon>Actinomycetota</taxon>
        <taxon>Actinomycetes</taxon>
        <taxon>Propionibacteriales</taxon>
        <taxon>Nocardioidaceae</taxon>
        <taxon>Nocardioides</taxon>
    </lineage>
</organism>
<feature type="domain" description="Tyrosine specific protein phosphatases" evidence="1">
    <location>
        <begin position="85"/>
        <end position="143"/>
    </location>
</feature>
<name>A0ABV5K9C8_9ACTN</name>
<dbReference type="RefSeq" id="WP_170215257.1">
    <property type="nucleotide sequence ID" value="NZ_JBHMDG010000012.1"/>
</dbReference>
<dbReference type="PROSITE" id="PS50056">
    <property type="entry name" value="TYR_PHOSPHATASE_2"/>
    <property type="match status" value="1"/>
</dbReference>
<keyword evidence="2" id="KW-0378">Hydrolase</keyword>
<reference evidence="2 3" key="1">
    <citation type="submission" date="2024-09" db="EMBL/GenBank/DDBJ databases">
        <authorList>
            <person name="Sun Q."/>
            <person name="Mori K."/>
        </authorList>
    </citation>
    <scope>NUCLEOTIDE SEQUENCE [LARGE SCALE GENOMIC DNA]</scope>
    <source>
        <strain evidence="2 3">JCM 9626</strain>
    </source>
</reference>
<evidence type="ECO:0000313" key="3">
    <source>
        <dbReference type="Proteomes" id="UP001589750"/>
    </source>
</evidence>
<keyword evidence="3" id="KW-1185">Reference proteome</keyword>
<accession>A0ABV5K9C8</accession>
<evidence type="ECO:0000259" key="1">
    <source>
        <dbReference type="PROSITE" id="PS50056"/>
    </source>
</evidence>
<proteinExistence type="predicted"/>
<dbReference type="EMBL" id="JBHMDG010000012">
    <property type="protein sequence ID" value="MFB9313342.1"/>
    <property type="molecule type" value="Genomic_DNA"/>
</dbReference>
<sequence>MSDLPTLDLANASFVTPRLAVGGDLDQWDDELAHRQLGELLAHGVTHVVDVRIEADDQALVRRLSDRVSYLWHGMDDVGQRVPPAWFETAVSWVEEALEDPDAVVLSHCHMGINRGPSLGYAVLLAQGVDVVEAIALIRAARPIAAVAYAEDALRWWHRRSGATSAQRRSDRARLRAWREENPLDVVRIIAQRRRAEGD</sequence>
<comment type="caution">
    <text evidence="2">The sequence shown here is derived from an EMBL/GenBank/DDBJ whole genome shotgun (WGS) entry which is preliminary data.</text>
</comment>
<dbReference type="InterPro" id="IPR029021">
    <property type="entry name" value="Prot-tyrosine_phosphatase-like"/>
</dbReference>
<dbReference type="CDD" id="cd14498">
    <property type="entry name" value="DSP"/>
    <property type="match status" value="1"/>
</dbReference>
<protein>
    <submittedName>
        <fullName evidence="2">Dual specificity protein phosphatase family protein</fullName>
        <ecNumber evidence="2">3.1.3.16</ecNumber>
        <ecNumber evidence="2">3.1.3.48</ecNumber>
    </submittedName>
</protein>
<dbReference type="SUPFAM" id="SSF52799">
    <property type="entry name" value="(Phosphotyrosine protein) phosphatases II"/>
    <property type="match status" value="1"/>
</dbReference>
<evidence type="ECO:0000313" key="2">
    <source>
        <dbReference type="EMBL" id="MFB9313342.1"/>
    </source>
</evidence>
<dbReference type="InterPro" id="IPR000387">
    <property type="entry name" value="Tyr_Pase_dom"/>
</dbReference>